<sequence length="253" mass="29539">MAQTCAWVLEQTAADITRKNEETLRWVHQQQGQGPSRLQTETFQRNGIDSPSHPVEFIEVFTVELGDLRLTQETWRAAERWQREAERVVAEEMRRLRAARLATERCKLAYERKKAEDEARERRRRGRESERMKMRNDGADRSAWDTYEARWATIASNAGSAETLTFETIPWPVFTAPRSADDIRPGRVAMFILSPVHSQGQSRKERIRAALRRWHPDRFGRLLSRVEEQDKAIVEECAGHVIRCLNNLLERQT</sequence>
<proteinExistence type="predicted"/>
<evidence type="ECO:0000313" key="8">
    <source>
        <dbReference type="Proteomes" id="UP000006352"/>
    </source>
</evidence>
<dbReference type="GeneID" id="24094784"/>
<keyword evidence="8" id="KW-1185">Reference proteome</keyword>
<keyword evidence="4" id="KW-0040">ANK repeat</keyword>
<dbReference type="PANTHER" id="PTHR15263">
    <property type="entry name" value="I-KAPPA-B-LIKE PROTEIN IKBL"/>
    <property type="match status" value="1"/>
</dbReference>
<evidence type="ECO:0000256" key="4">
    <source>
        <dbReference type="ARBA" id="ARBA00023043"/>
    </source>
</evidence>
<dbReference type="GO" id="GO:0005634">
    <property type="term" value="C:nucleus"/>
    <property type="evidence" value="ECO:0007669"/>
    <property type="project" value="UniProtKB-SubCell"/>
</dbReference>
<organism evidence="7 8">
    <name type="scientific">Fibroporia radiculosa</name>
    <dbReference type="NCBI Taxonomy" id="599839"/>
    <lineage>
        <taxon>Eukaryota</taxon>
        <taxon>Fungi</taxon>
        <taxon>Dikarya</taxon>
        <taxon>Basidiomycota</taxon>
        <taxon>Agaricomycotina</taxon>
        <taxon>Agaricomycetes</taxon>
        <taxon>Polyporales</taxon>
        <taxon>Fibroporiaceae</taxon>
        <taxon>Fibroporia</taxon>
    </lineage>
</organism>
<reference evidence="7 8" key="1">
    <citation type="journal article" date="2012" name="Appl. Environ. Microbiol.">
        <title>Short-read sequencing for genomic analysis of the brown rot fungus Fibroporia radiculosa.</title>
        <authorList>
            <person name="Tang J.D."/>
            <person name="Perkins A.D."/>
            <person name="Sonstegard T.S."/>
            <person name="Schroeder S.G."/>
            <person name="Burgess S.C."/>
            <person name="Diehl S.V."/>
        </authorList>
    </citation>
    <scope>NUCLEOTIDE SEQUENCE [LARGE SCALE GENOMIC DNA]</scope>
    <source>
        <strain evidence="7 8">TFFH 294</strain>
    </source>
</reference>
<feature type="region of interest" description="Disordered" evidence="6">
    <location>
        <begin position="112"/>
        <end position="134"/>
    </location>
</feature>
<dbReference type="Proteomes" id="UP000006352">
    <property type="component" value="Unassembled WGS sequence"/>
</dbReference>
<dbReference type="InParanoid" id="J4G187"/>
<evidence type="ECO:0000313" key="7">
    <source>
        <dbReference type="EMBL" id="CCL99873.1"/>
    </source>
</evidence>
<dbReference type="PANTHER" id="PTHR15263:SF1">
    <property type="entry name" value="NF-KAPPA-B INHIBITOR-LIKE PROTEIN 1"/>
    <property type="match status" value="1"/>
</dbReference>
<dbReference type="InterPro" id="IPR038753">
    <property type="entry name" value="NFKBIL1"/>
</dbReference>
<evidence type="ECO:0000256" key="3">
    <source>
        <dbReference type="ARBA" id="ARBA00022737"/>
    </source>
</evidence>
<keyword evidence="2" id="KW-0597">Phosphoprotein</keyword>
<gene>
    <name evidence="7" type="ORF">FIBRA_01898</name>
</gene>
<evidence type="ECO:0000256" key="2">
    <source>
        <dbReference type="ARBA" id="ARBA00022553"/>
    </source>
</evidence>
<dbReference type="HOGENOM" id="CLU_074404_0_0_1"/>
<evidence type="ECO:0000256" key="5">
    <source>
        <dbReference type="ARBA" id="ARBA00023242"/>
    </source>
</evidence>
<protein>
    <submittedName>
        <fullName evidence="7">Uncharacterized protein</fullName>
    </submittedName>
</protein>
<dbReference type="STRING" id="599839.J4G187"/>
<keyword evidence="5" id="KW-0539">Nucleus</keyword>
<dbReference type="GO" id="GO:0043124">
    <property type="term" value="P:negative regulation of canonical NF-kappaB signal transduction"/>
    <property type="evidence" value="ECO:0007669"/>
    <property type="project" value="InterPro"/>
</dbReference>
<dbReference type="AlphaFoldDB" id="J4G187"/>
<name>J4G187_9APHY</name>
<accession>J4G187</accession>
<dbReference type="EMBL" id="HE796953">
    <property type="protein sequence ID" value="CCL99873.1"/>
    <property type="molecule type" value="Genomic_DNA"/>
</dbReference>
<keyword evidence="3" id="KW-0677">Repeat</keyword>
<evidence type="ECO:0000256" key="6">
    <source>
        <dbReference type="SAM" id="MobiDB-lite"/>
    </source>
</evidence>
<dbReference type="OrthoDB" id="412109at2759"/>
<dbReference type="RefSeq" id="XP_012179156.1">
    <property type="nucleotide sequence ID" value="XM_012323766.1"/>
</dbReference>
<evidence type="ECO:0000256" key="1">
    <source>
        <dbReference type="ARBA" id="ARBA00004123"/>
    </source>
</evidence>
<comment type="subcellular location">
    <subcellularLocation>
        <location evidence="1">Nucleus</location>
    </subcellularLocation>
</comment>